<sequence length="147" mass="16555">MIVDTLENLKNYVSVNPLFADVIDFLSNNDLNSLEAGKHYIKDKDLFVNITTATGKTPDEATYETHNRMLDIQIPLSAPETYGYMPREDMPEAEYNDVKDVTKYPGLKGGSLIKCRPGEFAIFFPQDGHQPCIGEGEIHKAIFKVRV</sequence>
<dbReference type="InterPro" id="IPR037012">
    <property type="entry name" value="NanQ/TabA/YiaL_sf"/>
</dbReference>
<dbReference type="NCBIfam" id="TIGR00022">
    <property type="entry name" value="YhcH/YjgK/YiaL family protein"/>
    <property type="match status" value="1"/>
</dbReference>
<dbReference type="PANTHER" id="PTHR34986:SF1">
    <property type="entry name" value="PROTEIN YIAL"/>
    <property type="match status" value="1"/>
</dbReference>
<comment type="caution">
    <text evidence="1">The sequence shown here is derived from an EMBL/GenBank/DDBJ whole genome shotgun (WGS) entry which is preliminary data.</text>
</comment>
<accession>A0A9R1CXL4</accession>
<dbReference type="Pfam" id="PF04074">
    <property type="entry name" value="DUF386"/>
    <property type="match status" value="1"/>
</dbReference>
<dbReference type="SUPFAM" id="SSF51197">
    <property type="entry name" value="Clavaminate synthase-like"/>
    <property type="match status" value="1"/>
</dbReference>
<dbReference type="AlphaFoldDB" id="A0A9R1CXL4"/>
<dbReference type="GO" id="GO:0005829">
    <property type="term" value="C:cytosol"/>
    <property type="evidence" value="ECO:0007669"/>
    <property type="project" value="TreeGrafter"/>
</dbReference>
<dbReference type="Proteomes" id="UP000825483">
    <property type="component" value="Unassembled WGS sequence"/>
</dbReference>
<gene>
    <name evidence="1" type="ORF">PRLR5076_16550</name>
</gene>
<organism evidence="1 2">
    <name type="scientific">Prevotella lacticifex</name>
    <dbReference type="NCBI Taxonomy" id="2854755"/>
    <lineage>
        <taxon>Bacteria</taxon>
        <taxon>Pseudomonadati</taxon>
        <taxon>Bacteroidota</taxon>
        <taxon>Bacteroidia</taxon>
        <taxon>Bacteroidales</taxon>
        <taxon>Prevotellaceae</taxon>
        <taxon>Prevotella</taxon>
    </lineage>
</organism>
<evidence type="ECO:0000313" key="1">
    <source>
        <dbReference type="EMBL" id="GJG58804.1"/>
    </source>
</evidence>
<dbReference type="InterPro" id="IPR004375">
    <property type="entry name" value="NanQ/TabA/YiaL"/>
</dbReference>
<keyword evidence="2" id="KW-1185">Reference proteome</keyword>
<dbReference type="GeneID" id="72467159"/>
<evidence type="ECO:0000313" key="2">
    <source>
        <dbReference type="Proteomes" id="UP000825483"/>
    </source>
</evidence>
<name>A0A9R1CXL4_9BACT</name>
<dbReference type="PANTHER" id="PTHR34986">
    <property type="entry name" value="EVOLVED BETA-GALACTOSIDASE SUBUNIT BETA"/>
    <property type="match status" value="1"/>
</dbReference>
<dbReference type="Gene3D" id="2.60.120.370">
    <property type="entry name" value="YhcH/YjgK/YiaL"/>
    <property type="match status" value="1"/>
</dbReference>
<proteinExistence type="predicted"/>
<dbReference type="EMBL" id="BPUB01000002">
    <property type="protein sequence ID" value="GJG58804.1"/>
    <property type="molecule type" value="Genomic_DNA"/>
</dbReference>
<reference evidence="1" key="1">
    <citation type="journal article" date="2022" name="Int. J. Syst. Evol. Microbiol.">
        <title>Prevotella lacticifex sp. nov., isolated from the rumen of cows.</title>
        <authorList>
            <person name="Shinkai T."/>
            <person name="Ikeyama N."/>
            <person name="Kumagai M."/>
            <person name="Ohmori H."/>
            <person name="Sakamoto M."/>
            <person name="Ohkuma M."/>
            <person name="Mitsumori M."/>
        </authorList>
    </citation>
    <scope>NUCLEOTIDE SEQUENCE</scope>
    <source>
        <strain evidence="1">R5076</strain>
    </source>
</reference>
<dbReference type="RefSeq" id="WP_223926016.1">
    <property type="nucleotide sequence ID" value="NZ_BPTU01000001.1"/>
</dbReference>
<protein>
    <submittedName>
        <fullName evidence="1">Beta-D-galactosidase</fullName>
    </submittedName>
</protein>